<feature type="transmembrane region" description="Helical" evidence="1">
    <location>
        <begin position="21"/>
        <end position="42"/>
    </location>
</feature>
<sequence>MIEENHTKKKGLWQLMGTSTYWIQILFYGLLLMLITIVGDFVPDFDLDLLSWIDPYYDWVILAEVREHYPVEGPFPEQTLGPVERYAGVIRDIGYYQAFQIDDGLSYCGTSGIGTVVPALNGLEIAQDAAACHYDYSEPGGVFIRYRFTENSLLTYYLTDD</sequence>
<dbReference type="RefSeq" id="WP_115935730.1">
    <property type="nucleotide sequence ID" value="NZ_QRDW01000002.1"/>
</dbReference>
<organism evidence="2 3">
    <name type="scientific">Aestuariispira insulae</name>
    <dbReference type="NCBI Taxonomy" id="1461337"/>
    <lineage>
        <taxon>Bacteria</taxon>
        <taxon>Pseudomonadati</taxon>
        <taxon>Pseudomonadota</taxon>
        <taxon>Alphaproteobacteria</taxon>
        <taxon>Rhodospirillales</taxon>
        <taxon>Kiloniellaceae</taxon>
        <taxon>Aestuariispira</taxon>
    </lineage>
</organism>
<dbReference type="Proteomes" id="UP000256845">
    <property type="component" value="Unassembled WGS sequence"/>
</dbReference>
<evidence type="ECO:0000313" key="2">
    <source>
        <dbReference type="EMBL" id="RED52177.1"/>
    </source>
</evidence>
<keyword evidence="1" id="KW-0472">Membrane</keyword>
<comment type="caution">
    <text evidence="2">The sequence shown here is derived from an EMBL/GenBank/DDBJ whole genome shotgun (WGS) entry which is preliminary data.</text>
</comment>
<evidence type="ECO:0000313" key="3">
    <source>
        <dbReference type="Proteomes" id="UP000256845"/>
    </source>
</evidence>
<evidence type="ECO:0000256" key="1">
    <source>
        <dbReference type="SAM" id="Phobius"/>
    </source>
</evidence>
<dbReference type="AlphaFoldDB" id="A0A3D9HRQ2"/>
<accession>A0A3D9HRQ2</accession>
<gene>
    <name evidence="2" type="ORF">DFP90_102195</name>
</gene>
<protein>
    <submittedName>
        <fullName evidence="2">Uncharacterized protein</fullName>
    </submittedName>
</protein>
<proteinExistence type="predicted"/>
<reference evidence="2 3" key="1">
    <citation type="submission" date="2018-07" db="EMBL/GenBank/DDBJ databases">
        <title>Genomic Encyclopedia of Type Strains, Phase III (KMG-III): the genomes of soil and plant-associated and newly described type strains.</title>
        <authorList>
            <person name="Whitman W."/>
        </authorList>
    </citation>
    <scope>NUCLEOTIDE SEQUENCE [LARGE SCALE GENOMIC DNA]</scope>
    <source>
        <strain evidence="2 3">CECT 8488</strain>
    </source>
</reference>
<keyword evidence="1" id="KW-1133">Transmembrane helix</keyword>
<keyword evidence="3" id="KW-1185">Reference proteome</keyword>
<keyword evidence="1" id="KW-0812">Transmembrane</keyword>
<dbReference type="EMBL" id="QRDW01000002">
    <property type="protein sequence ID" value="RED52177.1"/>
    <property type="molecule type" value="Genomic_DNA"/>
</dbReference>
<name>A0A3D9HRQ2_9PROT</name>